<dbReference type="PANTHER" id="PTHR24104">
    <property type="entry name" value="E3 UBIQUITIN-PROTEIN LIGASE NHLRC1-RELATED"/>
    <property type="match status" value="1"/>
</dbReference>
<dbReference type="SUPFAM" id="SSF117074">
    <property type="entry name" value="Hypothetical protein PA1324"/>
    <property type="match status" value="1"/>
</dbReference>
<evidence type="ECO:0000256" key="1">
    <source>
        <dbReference type="ARBA" id="ARBA00022737"/>
    </source>
</evidence>
<feature type="repeat" description="NHL" evidence="2">
    <location>
        <begin position="212"/>
        <end position="255"/>
    </location>
</feature>
<reference evidence="5 6" key="1">
    <citation type="submission" date="2023-05" db="EMBL/GenBank/DDBJ databases">
        <authorList>
            <person name="Zhang X."/>
        </authorList>
    </citation>
    <scope>NUCLEOTIDE SEQUENCE [LARGE SCALE GENOMIC DNA]</scope>
    <source>
        <strain evidence="5 6">DM2B3-1</strain>
    </source>
</reference>
<organism evidence="5 6">
    <name type="scientific">Xanthocytophaga flava</name>
    <dbReference type="NCBI Taxonomy" id="3048013"/>
    <lineage>
        <taxon>Bacteria</taxon>
        <taxon>Pseudomonadati</taxon>
        <taxon>Bacteroidota</taxon>
        <taxon>Cytophagia</taxon>
        <taxon>Cytophagales</taxon>
        <taxon>Rhodocytophagaceae</taxon>
        <taxon>Xanthocytophaga</taxon>
    </lineage>
</organism>
<evidence type="ECO:0000313" key="6">
    <source>
        <dbReference type="Proteomes" id="UP001228581"/>
    </source>
</evidence>
<dbReference type="Pfam" id="PF24595">
    <property type="entry name" value="DUF7619"/>
    <property type="match status" value="1"/>
</dbReference>
<dbReference type="InterPro" id="IPR055353">
    <property type="entry name" value="DUF7619"/>
</dbReference>
<dbReference type="Proteomes" id="UP001228581">
    <property type="component" value="Unassembled WGS sequence"/>
</dbReference>
<dbReference type="InterPro" id="IPR047589">
    <property type="entry name" value="DUF11_rpt"/>
</dbReference>
<dbReference type="CDD" id="cd05819">
    <property type="entry name" value="NHL"/>
    <property type="match status" value="1"/>
</dbReference>
<dbReference type="InterPro" id="IPR026444">
    <property type="entry name" value="Secre_tail"/>
</dbReference>
<feature type="domain" description="Secretion system C-terminal sorting" evidence="3">
    <location>
        <begin position="1095"/>
        <end position="1169"/>
    </location>
</feature>
<feature type="repeat" description="NHL" evidence="2">
    <location>
        <begin position="165"/>
        <end position="208"/>
    </location>
</feature>
<evidence type="ECO:0000256" key="2">
    <source>
        <dbReference type="PROSITE-ProRule" id="PRU00504"/>
    </source>
</evidence>
<feature type="repeat" description="NHL" evidence="2">
    <location>
        <begin position="447"/>
        <end position="490"/>
    </location>
</feature>
<accession>A0ABT7CN77</accession>
<dbReference type="SUPFAM" id="SSF101898">
    <property type="entry name" value="NHL repeat"/>
    <property type="match status" value="2"/>
</dbReference>
<dbReference type="Gene3D" id="2.120.10.30">
    <property type="entry name" value="TolB, C-terminal domain"/>
    <property type="match status" value="5"/>
</dbReference>
<comment type="caution">
    <text evidence="5">The sequence shown here is derived from an EMBL/GenBank/DDBJ whole genome shotgun (WGS) entry which is preliminary data.</text>
</comment>
<feature type="repeat" description="NHL" evidence="2">
    <location>
        <begin position="409"/>
        <end position="443"/>
    </location>
</feature>
<evidence type="ECO:0000313" key="5">
    <source>
        <dbReference type="EMBL" id="MDJ1495006.1"/>
    </source>
</evidence>
<dbReference type="Pfam" id="PF24684">
    <property type="entry name" value="Vgb_lyase"/>
    <property type="match status" value="1"/>
</dbReference>
<dbReference type="Pfam" id="PF18962">
    <property type="entry name" value="Por_Secre_tail"/>
    <property type="match status" value="1"/>
</dbReference>
<gene>
    <name evidence="5" type="ORF">QNI19_18855</name>
</gene>
<proteinExistence type="predicted"/>
<feature type="repeat" description="NHL" evidence="2">
    <location>
        <begin position="118"/>
        <end position="161"/>
    </location>
</feature>
<dbReference type="PROSITE" id="PS51125">
    <property type="entry name" value="NHL"/>
    <property type="match status" value="8"/>
</dbReference>
<feature type="domain" description="DUF7619" evidence="4">
    <location>
        <begin position="922"/>
        <end position="1058"/>
    </location>
</feature>
<dbReference type="CDD" id="cd14955">
    <property type="entry name" value="NHL_like_4"/>
    <property type="match status" value="1"/>
</dbReference>
<dbReference type="InterPro" id="IPR001258">
    <property type="entry name" value="NHL_repeat"/>
</dbReference>
<sequence length="1170" mass="128647">MIKLLLSGILSLVTTILFCVSGWSQQNYTFKRTIGKTSVLSPADISVDKQGSIYVSSQNASLIKIDSNSFYQFTIASALSTEVSEPIKYTTIDKDNNLWISDSYKNQITKLDLRGNVLLQFGSKGTGDGQFGSPTGITIDHKGNIWIIDNGNSRIQKFDATGKFLLKFGSQGIGNGQFSYVHGITIDSQDNIWVAEAGNSRIQKFDNNGNYLLKFGSYGNGNGNFISPWDIAADNQDNVWVTDKSKNCIQKFDNNGTFLLLFGSLGSKDGEFSSPRGLTIDNQGTIWVADYDNNRIQKFDSNGNFVGKKASPGSNPGQFNRSHGIVVDNQGNTWVADHQNNRVQKFDTNGNFLLSFGSYGYGDAEFLYPDGITADSKDNIWVTDWGNNCIKKFDKDGKFLLKIPPGVYGDGELAGPTGITTDNQDNIWVADSFYNLIFKFDSTGKFLAKGGGSGISYGQFTKVSAVATDSHGNVWVADQFSTFIQKFDPNGKYLSLIRSVQNIDVGRYFLVGIKIDSEDNLWVADGPNYSILKMDLTGKVLLKIDNLMSDPCWLTVDNEGDIYWTNPFTGVMVYSTNEKSFIRGRVYADKNHNCSFDASDEGIPNTTLVANPGGYYGSTDKFGNYRIAVPTGTYTVSQVLHTDNALLQPICPATNVSASVTLVNEKDQITGINFANNATAIPHLEVSVSSTRRRRCFTSTTVVNYSNTGYASASNVRVYVKLPKYVILKSADQPYTIDKDSNYVFSIDTLKSNTNGTITLIDSVACVDNITRLTQCTQTWITPPNAYTLPTGSLWDNSDIVLTGKCIENGRVQLVIKNVGQAMTDSTEFRILLDAQLAFRKNYKLAAGDSLVLKVPANGKTVRLEADQRPDHPRKSQTNLTIEGCVASTSDIVSKGYVDVLPQDDAEPEVAIQCLQIIDSFDPNDKLVSPAGTPVDHYTPTNSELKYTIRFQNTGTDYAYKVVVVDTLSENLDIATLQMGAASHIYSLKVSGKGQPILTWTFNNINLPDSTRDQAGSNGFIQFSIKPKTNLPEKMLIENYADIFFDYNDPVRTNTTANVLYDVPKVINPANQLSDSIIDKVMAAEPDALKGKLSLYPNPTQSQVWIQSVDASVRIEQVKIYNLLGEAQTVSLSSVDSQAVQINMQAKPKGMYLVHIQTNKGTSIQRVVVQ</sequence>
<dbReference type="PANTHER" id="PTHR24104:SF25">
    <property type="entry name" value="PROTEIN LIN-41"/>
    <property type="match status" value="1"/>
</dbReference>
<dbReference type="NCBIfam" id="TIGR04183">
    <property type="entry name" value="Por_Secre_tail"/>
    <property type="match status" value="1"/>
</dbReference>
<name>A0ABT7CN77_9BACT</name>
<feature type="repeat" description="NHL" evidence="2">
    <location>
        <begin position="306"/>
        <end position="349"/>
    </location>
</feature>
<evidence type="ECO:0000259" key="3">
    <source>
        <dbReference type="Pfam" id="PF18962"/>
    </source>
</evidence>
<dbReference type="InterPro" id="IPR011042">
    <property type="entry name" value="6-blade_b-propeller_TolB-like"/>
</dbReference>
<feature type="repeat" description="NHL" evidence="2">
    <location>
        <begin position="353"/>
        <end position="396"/>
    </location>
</feature>
<keyword evidence="6" id="KW-1185">Reference proteome</keyword>
<dbReference type="EMBL" id="JASJOT010000012">
    <property type="protein sequence ID" value="MDJ1495006.1"/>
    <property type="molecule type" value="Genomic_DNA"/>
</dbReference>
<evidence type="ECO:0000259" key="4">
    <source>
        <dbReference type="Pfam" id="PF24595"/>
    </source>
</evidence>
<dbReference type="SUPFAM" id="SSF63829">
    <property type="entry name" value="Calcium-dependent phosphotriesterase"/>
    <property type="match status" value="1"/>
</dbReference>
<dbReference type="RefSeq" id="WP_313998671.1">
    <property type="nucleotide sequence ID" value="NZ_JASJOR010000047.1"/>
</dbReference>
<keyword evidence="1" id="KW-0677">Repeat</keyword>
<dbReference type="InterPro" id="IPR050952">
    <property type="entry name" value="TRIM-NHL_E3_ligases"/>
</dbReference>
<feature type="repeat" description="NHL" evidence="2">
    <location>
        <begin position="262"/>
        <end position="302"/>
    </location>
</feature>
<protein>
    <submittedName>
        <fullName evidence="5">6-bladed beta-propeller</fullName>
    </submittedName>
</protein>
<dbReference type="Pfam" id="PF01436">
    <property type="entry name" value="NHL"/>
    <property type="match status" value="1"/>
</dbReference>
<dbReference type="NCBIfam" id="TIGR01451">
    <property type="entry name" value="B_ant_repeat"/>
    <property type="match status" value="1"/>
</dbReference>